<dbReference type="EMBL" id="CAJOBE010000165">
    <property type="protein sequence ID" value="CAF3585721.1"/>
    <property type="molecule type" value="Genomic_DNA"/>
</dbReference>
<dbReference type="PROSITE" id="PS50060">
    <property type="entry name" value="MAM_2"/>
    <property type="match status" value="1"/>
</dbReference>
<evidence type="ECO:0000313" key="8">
    <source>
        <dbReference type="EMBL" id="CAF3892450.1"/>
    </source>
</evidence>
<dbReference type="OrthoDB" id="10060228at2759"/>
<dbReference type="EMBL" id="CAJOAX010004153">
    <property type="protein sequence ID" value="CAF3892450.1"/>
    <property type="molecule type" value="Genomic_DNA"/>
</dbReference>
<dbReference type="Proteomes" id="UP000663889">
    <property type="component" value="Unassembled WGS sequence"/>
</dbReference>
<evidence type="ECO:0000313" key="5">
    <source>
        <dbReference type="EMBL" id="CAF0978960.1"/>
    </source>
</evidence>
<dbReference type="SUPFAM" id="SSF49899">
    <property type="entry name" value="Concanavalin A-like lectins/glucanases"/>
    <property type="match status" value="1"/>
</dbReference>
<keyword evidence="2" id="KW-1133">Transmembrane helix</keyword>
<feature type="domain" description="MAM" evidence="4">
    <location>
        <begin position="140"/>
        <end position="226"/>
    </location>
</feature>
<dbReference type="AlphaFoldDB" id="A0A814F1M7"/>
<dbReference type="EMBL" id="CAJNOO010000562">
    <property type="protein sequence ID" value="CAF0978960.1"/>
    <property type="molecule type" value="Genomic_DNA"/>
</dbReference>
<proteinExistence type="predicted"/>
<evidence type="ECO:0000313" key="9">
    <source>
        <dbReference type="Proteomes" id="UP000663882"/>
    </source>
</evidence>
<keyword evidence="2" id="KW-0472">Membrane</keyword>
<protein>
    <recommendedName>
        <fullName evidence="4">MAM domain-containing protein</fullName>
    </recommendedName>
</protein>
<feature type="region of interest" description="Disordered" evidence="1">
    <location>
        <begin position="245"/>
        <end position="288"/>
    </location>
</feature>
<dbReference type="Proteomes" id="UP000663823">
    <property type="component" value="Unassembled WGS sequence"/>
</dbReference>
<reference evidence="5" key="1">
    <citation type="submission" date="2021-02" db="EMBL/GenBank/DDBJ databases">
        <authorList>
            <person name="Nowell W R."/>
        </authorList>
    </citation>
    <scope>NUCLEOTIDE SEQUENCE</scope>
</reference>
<keyword evidence="3" id="KW-0732">Signal</keyword>
<accession>A0A814F1M7</accession>
<dbReference type="InterPro" id="IPR000998">
    <property type="entry name" value="MAM_dom"/>
</dbReference>
<organism evidence="5 9">
    <name type="scientific">Rotaria sordida</name>
    <dbReference type="NCBI Taxonomy" id="392033"/>
    <lineage>
        <taxon>Eukaryota</taxon>
        <taxon>Metazoa</taxon>
        <taxon>Spiralia</taxon>
        <taxon>Gnathifera</taxon>
        <taxon>Rotifera</taxon>
        <taxon>Eurotatoria</taxon>
        <taxon>Bdelloidea</taxon>
        <taxon>Philodinida</taxon>
        <taxon>Philodinidae</taxon>
        <taxon>Rotaria</taxon>
    </lineage>
</organism>
<dbReference type="GO" id="GO:0016020">
    <property type="term" value="C:membrane"/>
    <property type="evidence" value="ECO:0007669"/>
    <property type="project" value="InterPro"/>
</dbReference>
<name>A0A814F1M7_9BILA</name>
<comment type="caution">
    <text evidence="5">The sequence shown here is derived from an EMBL/GenBank/DDBJ whole genome shotgun (WGS) entry which is preliminary data.</text>
</comment>
<keyword evidence="2" id="KW-0812">Transmembrane</keyword>
<dbReference type="Pfam" id="PF00629">
    <property type="entry name" value="MAM"/>
    <property type="match status" value="1"/>
</dbReference>
<evidence type="ECO:0000256" key="3">
    <source>
        <dbReference type="SAM" id="SignalP"/>
    </source>
</evidence>
<evidence type="ECO:0000256" key="2">
    <source>
        <dbReference type="SAM" id="Phobius"/>
    </source>
</evidence>
<dbReference type="EMBL" id="CAJNOU010000475">
    <property type="protein sequence ID" value="CAF1008354.1"/>
    <property type="molecule type" value="Genomic_DNA"/>
</dbReference>
<dbReference type="Proteomes" id="UP000663882">
    <property type="component" value="Unassembled WGS sequence"/>
</dbReference>
<evidence type="ECO:0000259" key="4">
    <source>
        <dbReference type="PROSITE" id="PS50060"/>
    </source>
</evidence>
<dbReference type="InterPro" id="IPR013320">
    <property type="entry name" value="ConA-like_dom_sf"/>
</dbReference>
<evidence type="ECO:0000256" key="1">
    <source>
        <dbReference type="SAM" id="MobiDB-lite"/>
    </source>
</evidence>
<feature type="signal peptide" evidence="3">
    <location>
        <begin position="1"/>
        <end position="20"/>
    </location>
</feature>
<evidence type="ECO:0000313" key="6">
    <source>
        <dbReference type="EMBL" id="CAF1008354.1"/>
    </source>
</evidence>
<feature type="chain" id="PRO_5035599996" description="MAM domain-containing protein" evidence="3">
    <location>
        <begin position="21"/>
        <end position="465"/>
    </location>
</feature>
<feature type="transmembrane region" description="Helical" evidence="2">
    <location>
        <begin position="409"/>
        <end position="430"/>
    </location>
</feature>
<gene>
    <name evidence="7" type="ORF">FNK824_LOCUS2662</name>
    <name evidence="8" type="ORF">OTI717_LOCUS23345</name>
    <name evidence="5" type="ORF">RFH988_LOCUS13040</name>
    <name evidence="6" type="ORF">SEV965_LOCUS11158</name>
</gene>
<sequence length="465" mass="50003">MWQIVGFLSLVLNHITHVHTQTLYQCNFDSASTTDNCFTTTINIVSSVGNPGTLAPNGALSDVTSSLTATGNGELCNIPYRIGTFNWDMYFCNRGYCPTESSSNSTCKPGKFGSVQLITNDKRSYQLKTGSSGINGIGQQCLIYYYYMGAASSKTITVRKMETSGSDQTIDSVTSTPFNGWIQRKITFNAEAHGYNLYFEAQKTSPSQAPYIGFDEISIRQGSCEDEPVTSGSMTTTSVPIQTTTTTTAAETTTTTPEPVPTTTTTPESVLTTTTTPAQTTTTTPEPVLTTTTVPMQTTSTTQPTTTTIITTTTLPIAISTTQSSSSTTTTNIVTSSTTSSLLTTPVSTETTSTMTISSTIPIKTTPMITVTSKTTTTTSILKTSTMAIVENVIISSYSRILPREKSDIIVIAIIIPIVWIAFIIAVLWVNKSNGVINNIIHPFTNWSRNGEWPASYELTSVSDA</sequence>
<dbReference type="Proteomes" id="UP000663874">
    <property type="component" value="Unassembled WGS sequence"/>
</dbReference>
<dbReference type="Gene3D" id="2.60.120.200">
    <property type="match status" value="1"/>
</dbReference>
<evidence type="ECO:0000313" key="7">
    <source>
        <dbReference type="EMBL" id="CAF3585721.1"/>
    </source>
</evidence>